<reference evidence="1 2" key="1">
    <citation type="submission" date="2024-04" db="EMBL/GenBank/DDBJ databases">
        <title>genome sequences of Mucor flavus KT1a and Helicostylum pulchrum KT1b strains isolated from the surface of a dry-aged beef.</title>
        <authorList>
            <person name="Toyotome T."/>
            <person name="Hosono M."/>
            <person name="Torimaru M."/>
            <person name="Fukuda K."/>
            <person name="Mikami N."/>
        </authorList>
    </citation>
    <scope>NUCLEOTIDE SEQUENCE [LARGE SCALE GENOMIC DNA]</scope>
    <source>
        <strain evidence="1 2">KT1a</strain>
    </source>
</reference>
<comment type="caution">
    <text evidence="1">The sequence shown here is derived from an EMBL/GenBank/DDBJ whole genome shotgun (WGS) entry which is preliminary data.</text>
</comment>
<dbReference type="Proteomes" id="UP001473302">
    <property type="component" value="Unassembled WGS sequence"/>
</dbReference>
<dbReference type="EMBL" id="BAABUK010000017">
    <property type="protein sequence ID" value="GAA5813442.1"/>
    <property type="molecule type" value="Genomic_DNA"/>
</dbReference>
<organism evidence="1 2">
    <name type="scientific">Mucor flavus</name>
    <dbReference type="NCBI Taxonomy" id="439312"/>
    <lineage>
        <taxon>Eukaryota</taxon>
        <taxon>Fungi</taxon>
        <taxon>Fungi incertae sedis</taxon>
        <taxon>Mucoromycota</taxon>
        <taxon>Mucoromycotina</taxon>
        <taxon>Mucoromycetes</taxon>
        <taxon>Mucorales</taxon>
        <taxon>Mucorineae</taxon>
        <taxon>Mucoraceae</taxon>
        <taxon>Mucor</taxon>
    </lineage>
</organism>
<name>A0ABP9Z2V6_9FUNG</name>
<evidence type="ECO:0000313" key="2">
    <source>
        <dbReference type="Proteomes" id="UP001473302"/>
    </source>
</evidence>
<protein>
    <submittedName>
        <fullName evidence="1">Uncharacterized protein</fullName>
    </submittedName>
</protein>
<proteinExistence type="predicted"/>
<sequence length="103" mass="12170">MEYLRFRKQENEVLLQTFHHLPHLSQLISTVVGRNWQPLARRAYESCYDEDDVYMDQDVFSDDDFVQDLLPTDYIYFTLPAHDESILPSVMEALNLCSIVLLK</sequence>
<accession>A0ABP9Z2V6</accession>
<evidence type="ECO:0000313" key="1">
    <source>
        <dbReference type="EMBL" id="GAA5813442.1"/>
    </source>
</evidence>
<gene>
    <name evidence="1" type="ORF">MFLAVUS_006920</name>
</gene>
<keyword evidence="2" id="KW-1185">Reference proteome</keyword>